<comment type="similarity">
    <text evidence="10">Belongs to the MurCDEF family. MurF subfamily.</text>
</comment>
<dbReference type="EMBL" id="CZVU01000041">
    <property type="protein sequence ID" value="CUT01821.1"/>
    <property type="molecule type" value="Genomic_DNA"/>
</dbReference>
<evidence type="ECO:0000256" key="1">
    <source>
        <dbReference type="ARBA" id="ARBA00022490"/>
    </source>
</evidence>
<evidence type="ECO:0000259" key="14">
    <source>
        <dbReference type="Pfam" id="PF08245"/>
    </source>
</evidence>
<dbReference type="GO" id="GO:0047480">
    <property type="term" value="F:UDP-N-acetylmuramoyl-tripeptide-D-alanyl-D-alanine ligase activity"/>
    <property type="evidence" value="ECO:0007669"/>
    <property type="project" value="UniProtKB-UniRule"/>
</dbReference>
<keyword evidence="4 10" id="KW-0547">Nucleotide-binding</keyword>
<evidence type="ECO:0000256" key="4">
    <source>
        <dbReference type="ARBA" id="ARBA00022741"/>
    </source>
</evidence>
<dbReference type="InterPro" id="IPR000713">
    <property type="entry name" value="Mur_ligase_N"/>
</dbReference>
<keyword evidence="9 10" id="KW-0961">Cell wall biogenesis/degradation</keyword>
<dbReference type="PANTHER" id="PTHR43024">
    <property type="entry name" value="UDP-N-ACETYLMURAMOYL-TRIPEPTIDE--D-ALANYL-D-ALANINE LIGASE"/>
    <property type="match status" value="1"/>
</dbReference>
<dbReference type="GO" id="GO:0008360">
    <property type="term" value="P:regulation of cell shape"/>
    <property type="evidence" value="ECO:0007669"/>
    <property type="project" value="UniProtKB-KW"/>
</dbReference>
<evidence type="ECO:0000313" key="16">
    <source>
        <dbReference type="Proteomes" id="UP000243065"/>
    </source>
</evidence>
<dbReference type="InterPro" id="IPR004101">
    <property type="entry name" value="Mur_ligase_C"/>
</dbReference>
<dbReference type="InterPro" id="IPR035911">
    <property type="entry name" value="MurE/MurF_N"/>
</dbReference>
<keyword evidence="16" id="KW-1185">Reference proteome</keyword>
<dbReference type="HAMAP" id="MF_02019">
    <property type="entry name" value="MurF"/>
    <property type="match status" value="1"/>
</dbReference>
<keyword evidence="8 10" id="KW-0131">Cell cycle</keyword>
<dbReference type="AlphaFoldDB" id="A0A656D6X9"/>
<dbReference type="Pfam" id="PF02875">
    <property type="entry name" value="Mur_ligase_C"/>
    <property type="match status" value="1"/>
</dbReference>
<dbReference type="Gene3D" id="3.40.1390.10">
    <property type="entry name" value="MurE/MurF, N-terminal domain"/>
    <property type="match status" value="1"/>
</dbReference>
<dbReference type="GO" id="GO:0071555">
    <property type="term" value="P:cell wall organization"/>
    <property type="evidence" value="ECO:0007669"/>
    <property type="project" value="UniProtKB-KW"/>
</dbReference>
<keyword evidence="3 10" id="KW-0132">Cell division</keyword>
<evidence type="ECO:0000256" key="2">
    <source>
        <dbReference type="ARBA" id="ARBA00022598"/>
    </source>
</evidence>
<evidence type="ECO:0000256" key="10">
    <source>
        <dbReference type="HAMAP-Rule" id="MF_02019"/>
    </source>
</evidence>
<dbReference type="Pfam" id="PF08245">
    <property type="entry name" value="Mur_ligase_M"/>
    <property type="match status" value="1"/>
</dbReference>
<organism evidence="15 16">
    <name type="scientific">Kryptobacter tengchongensis</name>
    <dbReference type="NCBI Taxonomy" id="1643429"/>
    <lineage>
        <taxon>Bacteria</taxon>
        <taxon>Pseudomonadati</taxon>
        <taxon>Candidatus Kryptoniota</taxon>
        <taxon>Candidatus Kryptobacter</taxon>
    </lineage>
</organism>
<feature type="binding site" evidence="10">
    <location>
        <begin position="117"/>
        <end position="123"/>
    </location>
    <ligand>
        <name>ATP</name>
        <dbReference type="ChEBI" id="CHEBI:30616"/>
    </ligand>
</feature>
<comment type="function">
    <text evidence="10 11">Involved in cell wall formation. Catalyzes the final step in the synthesis of UDP-N-acetylmuramoyl-pentapeptide, the precursor of murein.</text>
</comment>
<evidence type="ECO:0000259" key="12">
    <source>
        <dbReference type="Pfam" id="PF01225"/>
    </source>
</evidence>
<dbReference type="InterPro" id="IPR036565">
    <property type="entry name" value="Mur-like_cat_sf"/>
</dbReference>
<dbReference type="SUPFAM" id="SSF53244">
    <property type="entry name" value="MurD-like peptide ligases, peptide-binding domain"/>
    <property type="match status" value="1"/>
</dbReference>
<dbReference type="UniPathway" id="UPA00219"/>
<proteinExistence type="inferred from homology"/>
<comment type="subcellular location">
    <subcellularLocation>
        <location evidence="10 11">Cytoplasm</location>
    </subcellularLocation>
</comment>
<comment type="pathway">
    <text evidence="10 11">Cell wall biogenesis; peptidoglycan biosynthesis.</text>
</comment>
<evidence type="ECO:0000313" key="15">
    <source>
        <dbReference type="EMBL" id="CUT01821.1"/>
    </source>
</evidence>
<dbReference type="GO" id="GO:0051301">
    <property type="term" value="P:cell division"/>
    <property type="evidence" value="ECO:0007669"/>
    <property type="project" value="UniProtKB-KW"/>
</dbReference>
<keyword evidence="5 10" id="KW-0067">ATP-binding</keyword>
<evidence type="ECO:0000259" key="13">
    <source>
        <dbReference type="Pfam" id="PF02875"/>
    </source>
</evidence>
<evidence type="ECO:0000256" key="11">
    <source>
        <dbReference type="RuleBase" id="RU004136"/>
    </source>
</evidence>
<dbReference type="Pfam" id="PF01225">
    <property type="entry name" value="Mur_ligase"/>
    <property type="match status" value="1"/>
</dbReference>
<dbReference type="GO" id="GO:0009252">
    <property type="term" value="P:peptidoglycan biosynthetic process"/>
    <property type="evidence" value="ECO:0007669"/>
    <property type="project" value="UniProtKB-UniRule"/>
</dbReference>
<evidence type="ECO:0000256" key="5">
    <source>
        <dbReference type="ARBA" id="ARBA00022840"/>
    </source>
</evidence>
<keyword evidence="7 10" id="KW-0573">Peptidoglycan synthesis</keyword>
<keyword evidence="2 10" id="KW-0436">Ligase</keyword>
<evidence type="ECO:0000256" key="3">
    <source>
        <dbReference type="ARBA" id="ARBA00022618"/>
    </source>
</evidence>
<dbReference type="GO" id="GO:0005737">
    <property type="term" value="C:cytoplasm"/>
    <property type="evidence" value="ECO:0007669"/>
    <property type="project" value="UniProtKB-SubCell"/>
</dbReference>
<keyword evidence="6 10" id="KW-0133">Cell shape</keyword>
<dbReference type="InterPro" id="IPR005863">
    <property type="entry name" value="UDP-N-AcMur_synth"/>
</dbReference>
<dbReference type="Proteomes" id="UP000243065">
    <property type="component" value="Unassembled WGS sequence"/>
</dbReference>
<feature type="domain" description="Mur ligase C-terminal" evidence="13">
    <location>
        <begin position="325"/>
        <end position="447"/>
    </location>
</feature>
<feature type="domain" description="Mur ligase N-terminal catalytic" evidence="12">
    <location>
        <begin position="27"/>
        <end position="105"/>
    </location>
</feature>
<name>A0A656D6X9_KRYT1</name>
<dbReference type="Gene3D" id="3.90.190.20">
    <property type="entry name" value="Mur ligase, C-terminal domain"/>
    <property type="match status" value="1"/>
</dbReference>
<keyword evidence="1 10" id="KW-0963">Cytoplasm</keyword>
<dbReference type="GO" id="GO:0008766">
    <property type="term" value="F:UDP-N-acetylmuramoylalanyl-D-glutamyl-2,6-diaminopimelate-D-alanyl-D-alanine ligase activity"/>
    <property type="evidence" value="ECO:0007669"/>
    <property type="project" value="RHEA"/>
</dbReference>
<evidence type="ECO:0000256" key="9">
    <source>
        <dbReference type="ARBA" id="ARBA00023316"/>
    </source>
</evidence>
<gene>
    <name evidence="10" type="primary">murF</name>
    <name evidence="15" type="ORF">JGI24_01008</name>
</gene>
<dbReference type="SUPFAM" id="SSF53623">
    <property type="entry name" value="MurD-like peptide ligases, catalytic domain"/>
    <property type="match status" value="1"/>
</dbReference>
<dbReference type="EC" id="6.3.2.10" evidence="10 11"/>
<dbReference type="InterPro" id="IPR013221">
    <property type="entry name" value="Mur_ligase_cen"/>
</dbReference>
<dbReference type="Gene3D" id="3.40.1190.10">
    <property type="entry name" value="Mur-like, catalytic domain"/>
    <property type="match status" value="1"/>
</dbReference>
<accession>A0A656D6X9</accession>
<evidence type="ECO:0000256" key="7">
    <source>
        <dbReference type="ARBA" id="ARBA00022984"/>
    </source>
</evidence>
<comment type="catalytic activity">
    <reaction evidence="10 11">
        <text>D-alanyl-D-alanine + UDP-N-acetyl-alpha-D-muramoyl-L-alanyl-gamma-D-glutamyl-meso-2,6-diaminopimelate + ATP = UDP-N-acetyl-alpha-D-muramoyl-L-alanyl-gamma-D-glutamyl-meso-2,6-diaminopimeloyl-D-alanyl-D-alanine + ADP + phosphate + H(+)</text>
        <dbReference type="Rhea" id="RHEA:28374"/>
        <dbReference type="ChEBI" id="CHEBI:15378"/>
        <dbReference type="ChEBI" id="CHEBI:30616"/>
        <dbReference type="ChEBI" id="CHEBI:43474"/>
        <dbReference type="ChEBI" id="CHEBI:57822"/>
        <dbReference type="ChEBI" id="CHEBI:61386"/>
        <dbReference type="ChEBI" id="CHEBI:83905"/>
        <dbReference type="ChEBI" id="CHEBI:456216"/>
        <dbReference type="EC" id="6.3.2.10"/>
    </reaction>
</comment>
<dbReference type="InterPro" id="IPR036615">
    <property type="entry name" value="Mur_ligase_C_dom_sf"/>
</dbReference>
<evidence type="ECO:0000256" key="8">
    <source>
        <dbReference type="ARBA" id="ARBA00023306"/>
    </source>
</evidence>
<dbReference type="PANTHER" id="PTHR43024:SF1">
    <property type="entry name" value="UDP-N-ACETYLMURAMOYL-TRIPEPTIDE--D-ALANYL-D-ALANINE LIGASE"/>
    <property type="match status" value="1"/>
</dbReference>
<dbReference type="InterPro" id="IPR051046">
    <property type="entry name" value="MurCDEF_CellWall_CoF430Synth"/>
</dbReference>
<sequence>MSLSIKHIEGMGFVSAMNLRKVEGKRIVGVSTDSRRIKEGEIFFAIKGEKFDGHDFVKSAFRKGAVACVVNSEWFEKNVGKFKGKVLIAVDDTLKALGRLANAYRKDFDIPIIAIAGSNGKTTTKEMVASVLGQRYRVLKSEGNLNNQIGVPLTLFKLRKRHQIAVVEFGTNHFGEVRYLCEVAEPNYGLITNIGREHIEFFENLEGVAREEGSLFDYLYERKGFVFVNVDDVYLKKMGEKFKDKITFGFSEDADVKGEIIEFDSLARFKFKVKFNGKEQVLKLAIPGEHLVMNALCAFAVGLKFGVPLSLIKKALQSYKPFSKRMEIVKIKGVTMINDTYNANPDSMVASLKTLVKIKCSGKRIAVLGDMLELGSYSEEAHREVGRKVAEFGIDYLFTYGSAMHYAYEVASSLIKHAMHFDDKDLLVYHLFEVVGKGDVILVKGSRGMQMEEVVEKFIKLIGA</sequence>
<dbReference type="OrthoDB" id="9801978at2"/>
<dbReference type="NCBIfam" id="TIGR01143">
    <property type="entry name" value="murF"/>
    <property type="match status" value="1"/>
</dbReference>
<protein>
    <recommendedName>
        <fullName evidence="10 11">UDP-N-acetylmuramoyl-tripeptide--D-alanyl-D-alanine ligase</fullName>
        <ecNumber evidence="10 11">6.3.2.10</ecNumber>
    </recommendedName>
    <alternativeName>
        <fullName evidence="10">D-alanyl-D-alanine-adding enzyme</fullName>
    </alternativeName>
</protein>
<reference evidence="15 16" key="1">
    <citation type="submission" date="2015-11" db="EMBL/GenBank/DDBJ databases">
        <authorList>
            <person name="Varghese N."/>
        </authorList>
    </citation>
    <scope>NUCLEOTIDE SEQUENCE [LARGE SCALE GENOMIC DNA]</scope>
    <source>
        <strain evidence="15 16">JGI-24</strain>
    </source>
</reference>
<dbReference type="GO" id="GO:0005524">
    <property type="term" value="F:ATP binding"/>
    <property type="evidence" value="ECO:0007669"/>
    <property type="project" value="UniProtKB-UniRule"/>
</dbReference>
<dbReference type="SUPFAM" id="SSF63418">
    <property type="entry name" value="MurE/MurF N-terminal domain"/>
    <property type="match status" value="1"/>
</dbReference>
<evidence type="ECO:0000256" key="6">
    <source>
        <dbReference type="ARBA" id="ARBA00022960"/>
    </source>
</evidence>
<feature type="domain" description="Mur ligase central" evidence="14">
    <location>
        <begin position="115"/>
        <end position="301"/>
    </location>
</feature>